<dbReference type="EMBL" id="AP022321">
    <property type="protein sequence ID" value="BBU33728.1"/>
    <property type="molecule type" value="Genomic_DNA"/>
</dbReference>
<reference evidence="1 2" key="1">
    <citation type="journal article" date="2020" name="Int. J. Syst. Evol. Microbiol.">
        <title>Veillonella nakazawae sp. nov., an anaerobic gram-negative coccus isolated from the oral cavity of Japanese children.</title>
        <authorList>
            <person name="Mashima I."/>
            <person name="Theodorea C.F."/>
            <person name="Djais A.A."/>
            <person name="Kunihiro T."/>
            <person name="Kawamura Y."/>
            <person name="Otomo M."/>
            <person name="Saitoh M."/>
            <person name="Tamai R."/>
            <person name="Kiyoura Y."/>
        </authorList>
    </citation>
    <scope>NUCLEOTIDE SEQUENCE [LARGE SCALE GENOMIC DNA]</scope>
    <source>
        <strain evidence="1 2">T1-7</strain>
    </source>
</reference>
<organism evidence="1 2">
    <name type="scientific">Veillonella nakazawae</name>
    <dbReference type="NCBI Taxonomy" id="2682456"/>
    <lineage>
        <taxon>Bacteria</taxon>
        <taxon>Bacillati</taxon>
        <taxon>Bacillota</taxon>
        <taxon>Negativicutes</taxon>
        <taxon>Veillonellales</taxon>
        <taxon>Veillonellaceae</taxon>
        <taxon>Veillonella</taxon>
    </lineage>
</organism>
<proteinExistence type="predicted"/>
<dbReference type="Proteomes" id="UP000509249">
    <property type="component" value="Chromosome"/>
</dbReference>
<dbReference type="RefSeq" id="WP_178884265.1">
    <property type="nucleotide sequence ID" value="NZ_AP022321.1"/>
</dbReference>
<sequence length="116" mass="13394">MRIIIDRDAVCAADDASWHREEFIVPDDISIAGLFEFLELKYIPVIAGNNVVWTLYYHDRELGAYFTKIQSFINGNIPLSSIISNSEGGNEFYLRYYSSPHRYRKHCISINPLSKC</sequence>
<accession>A0ABN5XNM9</accession>
<gene>
    <name evidence="1" type="ORF">VEIT17_01740</name>
</gene>
<evidence type="ECO:0000313" key="1">
    <source>
        <dbReference type="EMBL" id="BBU33728.1"/>
    </source>
</evidence>
<evidence type="ECO:0000313" key="2">
    <source>
        <dbReference type="Proteomes" id="UP000509249"/>
    </source>
</evidence>
<name>A0ABN5XNM9_9FIRM</name>
<keyword evidence="2" id="KW-1185">Reference proteome</keyword>
<protein>
    <submittedName>
        <fullName evidence="1">Uncharacterized protein</fullName>
    </submittedName>
</protein>